<dbReference type="RefSeq" id="XP_040689144.1">
    <property type="nucleotide sequence ID" value="XM_040833090.1"/>
</dbReference>
<gene>
    <name evidence="7" type="ORF">ASPWEDRAFT_28100</name>
</gene>
<reference evidence="8" key="1">
    <citation type="journal article" date="2017" name="Genome Biol.">
        <title>Comparative genomics reveals high biological diversity and specific adaptations in the industrially and medically important fungal genus Aspergillus.</title>
        <authorList>
            <person name="de Vries R.P."/>
            <person name="Riley R."/>
            <person name="Wiebenga A."/>
            <person name="Aguilar-Osorio G."/>
            <person name="Amillis S."/>
            <person name="Uchima C.A."/>
            <person name="Anderluh G."/>
            <person name="Asadollahi M."/>
            <person name="Askin M."/>
            <person name="Barry K."/>
            <person name="Battaglia E."/>
            <person name="Bayram O."/>
            <person name="Benocci T."/>
            <person name="Braus-Stromeyer S.A."/>
            <person name="Caldana C."/>
            <person name="Canovas D."/>
            <person name="Cerqueira G.C."/>
            <person name="Chen F."/>
            <person name="Chen W."/>
            <person name="Choi C."/>
            <person name="Clum A."/>
            <person name="Dos Santos R.A."/>
            <person name="Damasio A.R."/>
            <person name="Diallinas G."/>
            <person name="Emri T."/>
            <person name="Fekete E."/>
            <person name="Flipphi M."/>
            <person name="Freyberg S."/>
            <person name="Gallo A."/>
            <person name="Gournas C."/>
            <person name="Habgood R."/>
            <person name="Hainaut M."/>
            <person name="Harispe M.L."/>
            <person name="Henrissat B."/>
            <person name="Hilden K.S."/>
            <person name="Hope R."/>
            <person name="Hossain A."/>
            <person name="Karabika E."/>
            <person name="Karaffa L."/>
            <person name="Karanyi Z."/>
            <person name="Krasevec N."/>
            <person name="Kuo A."/>
            <person name="Kusch H."/>
            <person name="LaButti K."/>
            <person name="Lagendijk E.L."/>
            <person name="Lapidus A."/>
            <person name="Levasseur A."/>
            <person name="Lindquist E."/>
            <person name="Lipzen A."/>
            <person name="Logrieco A.F."/>
            <person name="MacCabe A."/>
            <person name="Maekelae M.R."/>
            <person name="Malavazi I."/>
            <person name="Melin P."/>
            <person name="Meyer V."/>
            <person name="Mielnichuk N."/>
            <person name="Miskei M."/>
            <person name="Molnar A.P."/>
            <person name="Mule G."/>
            <person name="Ngan C.Y."/>
            <person name="Orejas M."/>
            <person name="Orosz E."/>
            <person name="Ouedraogo J.P."/>
            <person name="Overkamp K.M."/>
            <person name="Park H.-S."/>
            <person name="Perrone G."/>
            <person name="Piumi F."/>
            <person name="Punt P.J."/>
            <person name="Ram A.F."/>
            <person name="Ramon A."/>
            <person name="Rauscher S."/>
            <person name="Record E."/>
            <person name="Riano-Pachon D.M."/>
            <person name="Robert V."/>
            <person name="Roehrig J."/>
            <person name="Ruller R."/>
            <person name="Salamov A."/>
            <person name="Salih N.S."/>
            <person name="Samson R.A."/>
            <person name="Sandor E."/>
            <person name="Sanguinetti M."/>
            <person name="Schuetze T."/>
            <person name="Sepcic K."/>
            <person name="Shelest E."/>
            <person name="Sherlock G."/>
            <person name="Sophianopoulou V."/>
            <person name="Squina F.M."/>
            <person name="Sun H."/>
            <person name="Susca A."/>
            <person name="Todd R.B."/>
            <person name="Tsang A."/>
            <person name="Unkles S.E."/>
            <person name="van de Wiele N."/>
            <person name="van Rossen-Uffink D."/>
            <person name="Oliveira J.V."/>
            <person name="Vesth T.C."/>
            <person name="Visser J."/>
            <person name="Yu J.-H."/>
            <person name="Zhou M."/>
            <person name="Andersen M.R."/>
            <person name="Archer D.B."/>
            <person name="Baker S.E."/>
            <person name="Benoit I."/>
            <person name="Brakhage A.A."/>
            <person name="Braus G.H."/>
            <person name="Fischer R."/>
            <person name="Frisvad J.C."/>
            <person name="Goldman G.H."/>
            <person name="Houbraken J."/>
            <person name="Oakley B."/>
            <person name="Pocsi I."/>
            <person name="Scazzocchio C."/>
            <person name="Seiboth B."/>
            <person name="vanKuyk P.A."/>
            <person name="Wortman J."/>
            <person name="Dyer P.S."/>
            <person name="Grigoriev I.V."/>
        </authorList>
    </citation>
    <scope>NUCLEOTIDE SEQUENCE [LARGE SCALE GENOMIC DNA]</scope>
    <source>
        <strain evidence="8">DTO 134E9</strain>
    </source>
</reference>
<organism evidence="7 8">
    <name type="scientific">Aspergillus wentii DTO 134E9</name>
    <dbReference type="NCBI Taxonomy" id="1073089"/>
    <lineage>
        <taxon>Eukaryota</taxon>
        <taxon>Fungi</taxon>
        <taxon>Dikarya</taxon>
        <taxon>Ascomycota</taxon>
        <taxon>Pezizomycotina</taxon>
        <taxon>Eurotiomycetes</taxon>
        <taxon>Eurotiomycetidae</taxon>
        <taxon>Eurotiales</taxon>
        <taxon>Aspergillaceae</taxon>
        <taxon>Aspergillus</taxon>
        <taxon>Aspergillus subgen. Cremei</taxon>
    </lineage>
</organism>
<keyword evidence="8" id="KW-1185">Reference proteome</keyword>
<evidence type="ECO:0000256" key="3">
    <source>
        <dbReference type="ARBA" id="ARBA00023128"/>
    </source>
</evidence>
<evidence type="ECO:0000256" key="6">
    <source>
        <dbReference type="SAM" id="MobiDB-lite"/>
    </source>
</evidence>
<comment type="function">
    <text evidence="4">Inhibits the enzyme activity of ATPase.</text>
</comment>
<evidence type="ECO:0000313" key="7">
    <source>
        <dbReference type="EMBL" id="OJJ35468.1"/>
    </source>
</evidence>
<feature type="coiled-coil region" evidence="5">
    <location>
        <begin position="61"/>
        <end position="95"/>
    </location>
</feature>
<sequence>MFRQSITRPLSSANRAVINRSFSALAPRMGEGDTGAPSPGGSQQSDQFKRREAAQEGLYIREKEMEKLRALKKKLGEQRQHLDALDKHIDELTKEQGGEQN</sequence>
<feature type="compositionally biased region" description="Basic and acidic residues" evidence="6">
    <location>
        <begin position="47"/>
        <end position="57"/>
    </location>
</feature>
<dbReference type="EMBL" id="KV878212">
    <property type="protein sequence ID" value="OJJ35468.1"/>
    <property type="molecule type" value="Genomic_DNA"/>
</dbReference>
<evidence type="ECO:0000256" key="4">
    <source>
        <dbReference type="RuleBase" id="RU368087"/>
    </source>
</evidence>
<keyword evidence="5" id="KW-0175">Coiled coil</keyword>
<accession>A0A1L9RKV0</accession>
<dbReference type="Gene3D" id="1.20.5.500">
    <property type="entry name" value="Single helix bin"/>
    <property type="match status" value="1"/>
</dbReference>
<name>A0A1L9RKV0_ASPWE</name>
<comment type="similarity">
    <text evidence="2 4">Belongs to the ATPase inhibitor family.</text>
</comment>
<dbReference type="VEuPathDB" id="FungiDB:ASPWEDRAFT_28100"/>
<dbReference type="STRING" id="1073089.A0A1L9RKV0"/>
<protein>
    <recommendedName>
        <fullName evidence="4">ATPase inhibitor, mitochondrial</fullName>
    </recommendedName>
</protein>
<dbReference type="GeneID" id="63748938"/>
<dbReference type="OrthoDB" id="5532350at2759"/>
<evidence type="ECO:0000256" key="5">
    <source>
        <dbReference type="SAM" id="Coils"/>
    </source>
</evidence>
<comment type="subcellular location">
    <subcellularLocation>
        <location evidence="1">Mitochondrion</location>
    </subcellularLocation>
</comment>
<dbReference type="Proteomes" id="UP000184383">
    <property type="component" value="Unassembled WGS sequence"/>
</dbReference>
<dbReference type="InterPro" id="IPR007648">
    <property type="entry name" value="ATPase_inhibitor_mt"/>
</dbReference>
<evidence type="ECO:0000256" key="1">
    <source>
        <dbReference type="ARBA" id="ARBA00004173"/>
    </source>
</evidence>
<keyword evidence="3" id="KW-0496">Mitochondrion</keyword>
<dbReference type="GO" id="GO:0042030">
    <property type="term" value="F:ATPase inhibitor activity"/>
    <property type="evidence" value="ECO:0007669"/>
    <property type="project" value="InterPro"/>
</dbReference>
<dbReference type="AlphaFoldDB" id="A0A1L9RKV0"/>
<dbReference type="Pfam" id="PF04568">
    <property type="entry name" value="IATP"/>
    <property type="match status" value="1"/>
</dbReference>
<evidence type="ECO:0000313" key="8">
    <source>
        <dbReference type="Proteomes" id="UP000184383"/>
    </source>
</evidence>
<dbReference type="GO" id="GO:0005739">
    <property type="term" value="C:mitochondrion"/>
    <property type="evidence" value="ECO:0007669"/>
    <property type="project" value="UniProtKB-SubCell"/>
</dbReference>
<feature type="region of interest" description="Disordered" evidence="6">
    <location>
        <begin position="24"/>
        <end position="57"/>
    </location>
</feature>
<proteinExistence type="inferred from homology"/>
<evidence type="ECO:0000256" key="2">
    <source>
        <dbReference type="ARBA" id="ARBA00010901"/>
    </source>
</evidence>